<dbReference type="PANTHER" id="PTHR31649">
    <property type="entry name" value="AGAP009604-PA"/>
    <property type="match status" value="1"/>
</dbReference>
<accession>A0A9P0TB95</accession>
<gene>
    <name evidence="2" type="ORF">PIBRA_LOCUS5763</name>
</gene>
<organism evidence="2 3">
    <name type="scientific">Pieris brassicae</name>
    <name type="common">White butterfly</name>
    <name type="synonym">Large white butterfly</name>
    <dbReference type="NCBI Taxonomy" id="7116"/>
    <lineage>
        <taxon>Eukaryota</taxon>
        <taxon>Metazoa</taxon>
        <taxon>Ecdysozoa</taxon>
        <taxon>Arthropoda</taxon>
        <taxon>Hexapoda</taxon>
        <taxon>Insecta</taxon>
        <taxon>Pterygota</taxon>
        <taxon>Neoptera</taxon>
        <taxon>Endopterygota</taxon>
        <taxon>Lepidoptera</taxon>
        <taxon>Glossata</taxon>
        <taxon>Ditrysia</taxon>
        <taxon>Papilionoidea</taxon>
        <taxon>Pieridae</taxon>
        <taxon>Pierinae</taxon>
        <taxon>Pieris</taxon>
    </lineage>
</organism>
<dbReference type="AlphaFoldDB" id="A0A9P0TB95"/>
<comment type="caution">
    <text evidence="2">The sequence shown here is derived from an EMBL/GenBank/DDBJ whole genome shotgun (WGS) entry which is preliminary data.</text>
</comment>
<dbReference type="InterPro" id="IPR006616">
    <property type="entry name" value="DM9_repeat"/>
</dbReference>
<evidence type="ECO:0000259" key="1">
    <source>
        <dbReference type="Pfam" id="PF12248"/>
    </source>
</evidence>
<keyword evidence="3" id="KW-1185">Reference proteome</keyword>
<dbReference type="Pfam" id="PF12248">
    <property type="entry name" value="Methyltransf_FA"/>
    <property type="match status" value="1"/>
</dbReference>
<dbReference type="PANTHER" id="PTHR31649:SF1">
    <property type="entry name" value="FARNESOIC ACID O-METHYL TRANSFERASE DOMAIN-CONTAINING PROTEIN"/>
    <property type="match status" value="1"/>
</dbReference>
<dbReference type="EMBL" id="CALOZG010000006">
    <property type="protein sequence ID" value="CAH4028972.1"/>
    <property type="molecule type" value="Genomic_DNA"/>
</dbReference>
<dbReference type="SMART" id="SM00696">
    <property type="entry name" value="DM9"/>
    <property type="match status" value="2"/>
</dbReference>
<reference evidence="2" key="1">
    <citation type="submission" date="2022-05" db="EMBL/GenBank/DDBJ databases">
        <authorList>
            <person name="Okamura Y."/>
        </authorList>
    </citation>
    <scope>NUCLEOTIDE SEQUENCE</scope>
</reference>
<evidence type="ECO:0000313" key="3">
    <source>
        <dbReference type="Proteomes" id="UP001152562"/>
    </source>
</evidence>
<dbReference type="Pfam" id="PF11901">
    <property type="entry name" value="DM9"/>
    <property type="match status" value="1"/>
</dbReference>
<dbReference type="InterPro" id="IPR022041">
    <property type="entry name" value="Methyltransf_FA"/>
</dbReference>
<proteinExistence type="predicted"/>
<protein>
    <recommendedName>
        <fullName evidence="1">Farnesoic acid O-methyl transferase domain-containing protein</fullName>
    </recommendedName>
</protein>
<dbReference type="OrthoDB" id="2142040at2759"/>
<name>A0A9P0TB95_PIEBR</name>
<dbReference type="Proteomes" id="UP001152562">
    <property type="component" value="Unassembled WGS sequence"/>
</dbReference>
<feature type="domain" description="Farnesoic acid O-methyl transferase" evidence="1">
    <location>
        <begin position="57"/>
        <end position="136"/>
    </location>
</feature>
<sequence>MCDIIEVTTLPVHKSISYKVSGNGLVFYVKSGGRGGAVVGLSKWPNSLCNYWVYIAHNSYTNIKSARESEFNLHGEYTPELLSDRQYTKFWLTWNSDVISLGKESNTKPITSRNNCNVKKISYVTLSSCENRVYWKLLLPPVLPVPHKRLLCVGKPQWVTANDQLPDGSLIGGYENEFLYIIRSPHRGSLTPGKFVPSLGVGFISWGGEALEKNDLEVLCGVDCEWMPTNNDRIPVKAVEAGFSEGYDTELLYVGRAKHLGHIIPGKVQPSHKVCYIPYDGREIAKMEYEILVCRSVNEHAANKVFLTLDHGAVLVFESDDSIIEDV</sequence>
<evidence type="ECO:0000313" key="2">
    <source>
        <dbReference type="EMBL" id="CAH4028972.1"/>
    </source>
</evidence>